<evidence type="ECO:0000259" key="2">
    <source>
        <dbReference type="Pfam" id="PF14232"/>
    </source>
</evidence>
<comment type="caution">
    <text evidence="3">The sequence shown here is derived from an EMBL/GenBank/DDBJ whole genome shotgun (WGS) entry which is preliminary data.</text>
</comment>
<feature type="domain" description="DUF4334" evidence="2">
    <location>
        <begin position="91"/>
        <end position="148"/>
    </location>
</feature>
<evidence type="ECO:0008006" key="5">
    <source>
        <dbReference type="Google" id="ProtNLM"/>
    </source>
</evidence>
<dbReference type="InterPro" id="IPR025568">
    <property type="entry name" value="DUF4334"/>
</dbReference>
<evidence type="ECO:0000259" key="1">
    <source>
        <dbReference type="Pfam" id="PF14231"/>
    </source>
</evidence>
<dbReference type="RefSeq" id="XP_056510851.1">
    <property type="nucleotide sequence ID" value="XM_056658051.1"/>
</dbReference>
<dbReference type="Proteomes" id="UP001141434">
    <property type="component" value="Unassembled WGS sequence"/>
</dbReference>
<organism evidence="3 4">
    <name type="scientific">Penicillium alfredii</name>
    <dbReference type="NCBI Taxonomy" id="1506179"/>
    <lineage>
        <taxon>Eukaryota</taxon>
        <taxon>Fungi</taxon>
        <taxon>Dikarya</taxon>
        <taxon>Ascomycota</taxon>
        <taxon>Pezizomycotina</taxon>
        <taxon>Eurotiomycetes</taxon>
        <taxon>Eurotiomycetidae</taxon>
        <taxon>Eurotiales</taxon>
        <taxon>Aspergillaceae</taxon>
        <taxon>Penicillium</taxon>
    </lineage>
</organism>
<dbReference type="Gene3D" id="2.40.128.580">
    <property type="entry name" value="GXWXG domain"/>
    <property type="match status" value="1"/>
</dbReference>
<reference evidence="3" key="1">
    <citation type="submission" date="2022-11" db="EMBL/GenBank/DDBJ databases">
        <authorList>
            <person name="Petersen C."/>
        </authorList>
    </citation>
    <scope>NUCLEOTIDE SEQUENCE</scope>
    <source>
        <strain evidence="3">IBT 34128</strain>
    </source>
</reference>
<sequence length="151" mass="16989">MTAIDKFFEIANAKGRIDEAAVAEIYDQLDAIPSEGLVGSWKGTSLDTGHPAHERLLEVSWAGKDFHSIDDVDPVIIYDDSGKRVVSEEFGKARIRQVIFRDVATASMVYDKLAIIDSFRRVTDDIVLGAMDSRDLNVHGTYYFYLTRNRD</sequence>
<dbReference type="GeneID" id="81397220"/>
<evidence type="ECO:0000313" key="3">
    <source>
        <dbReference type="EMBL" id="KAJ5092656.1"/>
    </source>
</evidence>
<proteinExistence type="predicted"/>
<dbReference type="AlphaFoldDB" id="A0A9W9K4U8"/>
<evidence type="ECO:0000313" key="4">
    <source>
        <dbReference type="Proteomes" id="UP001141434"/>
    </source>
</evidence>
<dbReference type="EMBL" id="JAPMSZ010000009">
    <property type="protein sequence ID" value="KAJ5092656.1"/>
    <property type="molecule type" value="Genomic_DNA"/>
</dbReference>
<feature type="domain" description="GXWXG" evidence="1">
    <location>
        <begin position="24"/>
        <end position="82"/>
    </location>
</feature>
<accession>A0A9W9K4U8</accession>
<protein>
    <recommendedName>
        <fullName evidence="5">GXWXG domain-containing protein</fullName>
    </recommendedName>
</protein>
<dbReference type="Pfam" id="PF14232">
    <property type="entry name" value="DUF4334"/>
    <property type="match status" value="1"/>
</dbReference>
<dbReference type="InterPro" id="IPR025951">
    <property type="entry name" value="GXWXG_dom"/>
</dbReference>
<dbReference type="OrthoDB" id="2213372at2759"/>
<reference evidence="3" key="2">
    <citation type="journal article" date="2023" name="IMA Fungus">
        <title>Comparative genomic study of the Penicillium genus elucidates a diverse pangenome and 15 lateral gene transfer events.</title>
        <authorList>
            <person name="Petersen C."/>
            <person name="Sorensen T."/>
            <person name="Nielsen M.R."/>
            <person name="Sondergaard T.E."/>
            <person name="Sorensen J.L."/>
            <person name="Fitzpatrick D.A."/>
            <person name="Frisvad J.C."/>
            <person name="Nielsen K.L."/>
        </authorList>
    </citation>
    <scope>NUCLEOTIDE SEQUENCE</scope>
    <source>
        <strain evidence="3">IBT 34128</strain>
    </source>
</reference>
<name>A0A9W9K4U8_9EURO</name>
<gene>
    <name evidence="3" type="ORF">NUU61_007526</name>
</gene>
<dbReference type="Pfam" id="PF14231">
    <property type="entry name" value="GXWXG"/>
    <property type="match status" value="1"/>
</dbReference>
<keyword evidence="4" id="KW-1185">Reference proteome</keyword>